<reference evidence="10 11" key="1">
    <citation type="submission" date="2023-07" db="EMBL/GenBank/DDBJ databases">
        <title>Sorghum-associated microbial communities from plants grown in Nebraska, USA.</title>
        <authorList>
            <person name="Schachtman D."/>
        </authorList>
    </citation>
    <scope>NUCLEOTIDE SEQUENCE [LARGE SCALE GENOMIC DNA]</scope>
    <source>
        <strain evidence="10 11">CC258</strain>
    </source>
</reference>
<dbReference type="PRINTS" id="PR00260">
    <property type="entry name" value="CHEMTRNSDUCR"/>
</dbReference>
<evidence type="ECO:0000256" key="5">
    <source>
        <dbReference type="ARBA" id="ARBA00029447"/>
    </source>
</evidence>
<evidence type="ECO:0000256" key="4">
    <source>
        <dbReference type="ARBA" id="ARBA00023224"/>
    </source>
</evidence>
<evidence type="ECO:0000259" key="9">
    <source>
        <dbReference type="PROSITE" id="PS50885"/>
    </source>
</evidence>
<dbReference type="PANTHER" id="PTHR32089">
    <property type="entry name" value="METHYL-ACCEPTING CHEMOTAXIS PROTEIN MCPB"/>
    <property type="match status" value="1"/>
</dbReference>
<comment type="subcellular location">
    <subcellularLocation>
        <location evidence="1">Cell membrane</location>
    </subcellularLocation>
</comment>
<dbReference type="PROSITE" id="PS50885">
    <property type="entry name" value="HAMP"/>
    <property type="match status" value="1"/>
</dbReference>
<dbReference type="Pfam" id="PF00015">
    <property type="entry name" value="MCPsignal"/>
    <property type="match status" value="1"/>
</dbReference>
<feature type="domain" description="HAMP" evidence="9">
    <location>
        <begin position="203"/>
        <end position="257"/>
    </location>
</feature>
<name>A0ABU1NVA1_9BACL</name>
<evidence type="ECO:0000256" key="6">
    <source>
        <dbReference type="PROSITE-ProRule" id="PRU00284"/>
    </source>
</evidence>
<dbReference type="Gene3D" id="1.10.287.950">
    <property type="entry name" value="Methyl-accepting chemotaxis protein"/>
    <property type="match status" value="1"/>
</dbReference>
<evidence type="ECO:0000313" key="11">
    <source>
        <dbReference type="Proteomes" id="UP001267290"/>
    </source>
</evidence>
<feature type="transmembrane region" description="Helical" evidence="7">
    <location>
        <begin position="182"/>
        <end position="202"/>
    </location>
</feature>
<dbReference type="InterPro" id="IPR004090">
    <property type="entry name" value="Chemotax_Me-accpt_rcpt"/>
</dbReference>
<dbReference type="InterPro" id="IPR004089">
    <property type="entry name" value="MCPsignal_dom"/>
</dbReference>
<dbReference type="RefSeq" id="WP_310227060.1">
    <property type="nucleotide sequence ID" value="NZ_JAVDSB010000003.1"/>
</dbReference>
<keyword evidence="2" id="KW-1003">Cell membrane</keyword>
<sequence length="563" mass="61708">MKIRIKLFLSFTVIVILLIALSLFTTNYLTRTSSSYEEMLQDGDFHYDLRTIQFSLTGRSNDERAYLLNKDEQFPIAMADKDKQIRELFTKIKSYPTLDSDDIDGVNSIIKLYEDYFGLSQQVLTAVKTGKADSAMKLHFNEERDIRNQLDTLTIEVLQKLENEIHSDKVDRKAEAERQNTLMLMIVIAAVIIAVVIGLVLIRSITRPLRAIHRQMQEIAQGDGDLSREIVITSRDEIAEVATSFNQMVSKLRQILSQSMDTAVQVAASSEQLSASSEQTTKATAQIVEATLVISASAEKEQQHMEEAIEAIQQMTAGIEQVTVGNVEVSRLTQSAADASKQGAIAVSAVLSEMEEINETVQHASANIQSLGEQSQQISGIVNMIKDLASRTNMLALNASIEAARAGEHGRGFAVVAQEVRKLAEQSGQSALQIAELIEEIVLRTNNAVVSMDSVSNKVSTGLEKTTQVDEVFHTIEATVSAVFSQVKQTTITTEELAASSKQVVALAETVSVASDQVVAFCQNNAASTEEQLATMEEITSSSVALSRLADDLHGVLSRFKLN</sequence>
<accession>A0ABU1NVA1</accession>
<evidence type="ECO:0000313" key="10">
    <source>
        <dbReference type="EMBL" id="MDR6551401.1"/>
    </source>
</evidence>
<dbReference type="InterPro" id="IPR003660">
    <property type="entry name" value="HAMP_dom"/>
</dbReference>
<evidence type="ECO:0000259" key="8">
    <source>
        <dbReference type="PROSITE" id="PS50111"/>
    </source>
</evidence>
<keyword evidence="4 6" id="KW-0807">Transducer</keyword>
<keyword evidence="7" id="KW-0812">Transmembrane</keyword>
<evidence type="ECO:0000256" key="3">
    <source>
        <dbReference type="ARBA" id="ARBA00023136"/>
    </source>
</evidence>
<comment type="similarity">
    <text evidence="5">Belongs to the methyl-accepting chemotaxis (MCP) protein family.</text>
</comment>
<dbReference type="PROSITE" id="PS50111">
    <property type="entry name" value="CHEMOTAXIS_TRANSDUC_2"/>
    <property type="match status" value="1"/>
</dbReference>
<dbReference type="SMART" id="SM00304">
    <property type="entry name" value="HAMP"/>
    <property type="match status" value="1"/>
</dbReference>
<evidence type="ECO:0000256" key="7">
    <source>
        <dbReference type="SAM" id="Phobius"/>
    </source>
</evidence>
<keyword evidence="11" id="KW-1185">Reference proteome</keyword>
<comment type="caution">
    <text evidence="10">The sequence shown here is derived from an EMBL/GenBank/DDBJ whole genome shotgun (WGS) entry which is preliminary data.</text>
</comment>
<dbReference type="SMART" id="SM00283">
    <property type="entry name" value="MA"/>
    <property type="match status" value="1"/>
</dbReference>
<proteinExistence type="inferred from homology"/>
<evidence type="ECO:0000256" key="2">
    <source>
        <dbReference type="ARBA" id="ARBA00022475"/>
    </source>
</evidence>
<dbReference type="CDD" id="cd06225">
    <property type="entry name" value="HAMP"/>
    <property type="match status" value="1"/>
</dbReference>
<dbReference type="Proteomes" id="UP001267290">
    <property type="component" value="Unassembled WGS sequence"/>
</dbReference>
<keyword evidence="7" id="KW-1133">Transmembrane helix</keyword>
<dbReference type="PANTHER" id="PTHR32089:SF112">
    <property type="entry name" value="LYSOZYME-LIKE PROTEIN-RELATED"/>
    <property type="match status" value="1"/>
</dbReference>
<dbReference type="CDD" id="cd11386">
    <property type="entry name" value="MCP_signal"/>
    <property type="match status" value="1"/>
</dbReference>
<dbReference type="SUPFAM" id="SSF58104">
    <property type="entry name" value="Methyl-accepting chemotaxis protein (MCP) signaling domain"/>
    <property type="match status" value="1"/>
</dbReference>
<protein>
    <submittedName>
        <fullName evidence="10">Methyl-accepting chemotaxis protein</fullName>
    </submittedName>
</protein>
<dbReference type="Gene3D" id="6.10.340.10">
    <property type="match status" value="1"/>
</dbReference>
<dbReference type="Pfam" id="PF00672">
    <property type="entry name" value="HAMP"/>
    <property type="match status" value="1"/>
</dbReference>
<gene>
    <name evidence="10" type="ORF">J2736_002588</name>
</gene>
<organism evidence="10 11">
    <name type="scientific">Paenibacillus qinlingensis</name>
    <dbReference type="NCBI Taxonomy" id="1837343"/>
    <lineage>
        <taxon>Bacteria</taxon>
        <taxon>Bacillati</taxon>
        <taxon>Bacillota</taxon>
        <taxon>Bacilli</taxon>
        <taxon>Bacillales</taxon>
        <taxon>Paenibacillaceae</taxon>
        <taxon>Paenibacillus</taxon>
    </lineage>
</organism>
<feature type="domain" description="Methyl-accepting transducer" evidence="8">
    <location>
        <begin position="276"/>
        <end position="512"/>
    </location>
</feature>
<evidence type="ECO:0000256" key="1">
    <source>
        <dbReference type="ARBA" id="ARBA00004236"/>
    </source>
</evidence>
<keyword evidence="3 7" id="KW-0472">Membrane</keyword>
<dbReference type="EMBL" id="JAVDSB010000003">
    <property type="protein sequence ID" value="MDR6551401.1"/>
    <property type="molecule type" value="Genomic_DNA"/>
</dbReference>